<name>A0A131XP14_IXORI</name>
<protein>
    <submittedName>
        <fullName evidence="6">Putative conserved secreted protein</fullName>
    </submittedName>
</protein>
<comment type="subcellular location">
    <subcellularLocation>
        <location evidence="1">Membrane</location>
        <topology evidence="1">Single-pass membrane protein</topology>
    </subcellularLocation>
</comment>
<reference evidence="6" key="1">
    <citation type="submission" date="2016-02" db="EMBL/GenBank/DDBJ databases">
        <title>RNAseq analyses of the midgut from blood- or serum-fed Ixodes ricinus ticks.</title>
        <authorList>
            <person name="Perner J."/>
            <person name="Provaznik J."/>
            <person name="Schrenkova J."/>
            <person name="Urbanova V."/>
            <person name="Ribeiro J.M."/>
            <person name="Kopacek P."/>
        </authorList>
    </citation>
    <scope>NUCLEOTIDE SEQUENCE</scope>
    <source>
        <tissue evidence="6">Gut</tissue>
    </source>
</reference>
<keyword evidence="2" id="KW-0812">Transmembrane</keyword>
<organism evidence="6">
    <name type="scientific">Ixodes ricinus</name>
    <name type="common">Common tick</name>
    <name type="synonym">Acarus ricinus</name>
    <dbReference type="NCBI Taxonomy" id="34613"/>
    <lineage>
        <taxon>Eukaryota</taxon>
        <taxon>Metazoa</taxon>
        <taxon>Ecdysozoa</taxon>
        <taxon>Arthropoda</taxon>
        <taxon>Chelicerata</taxon>
        <taxon>Arachnida</taxon>
        <taxon>Acari</taxon>
        <taxon>Parasitiformes</taxon>
        <taxon>Ixodida</taxon>
        <taxon>Ixodoidea</taxon>
        <taxon>Ixodidae</taxon>
        <taxon>Ixodinae</taxon>
        <taxon>Ixodes</taxon>
    </lineage>
</organism>
<dbReference type="Pfam" id="PF19737">
    <property type="entry name" value="FKTN_N"/>
    <property type="match status" value="1"/>
</dbReference>
<dbReference type="InterPro" id="IPR045587">
    <property type="entry name" value="FKTN_N"/>
</dbReference>
<keyword evidence="4" id="KW-0472">Membrane</keyword>
<dbReference type="AlphaFoldDB" id="A0A131XP14"/>
<dbReference type="PANTHER" id="PTHR15407">
    <property type="entry name" value="FUKUTIN-RELATED"/>
    <property type="match status" value="1"/>
</dbReference>
<proteinExistence type="evidence at transcript level"/>
<evidence type="ECO:0000259" key="5">
    <source>
        <dbReference type="Pfam" id="PF19737"/>
    </source>
</evidence>
<dbReference type="EMBL" id="GEFM01007007">
    <property type="protein sequence ID" value="JAP68789.1"/>
    <property type="molecule type" value="mRNA"/>
</dbReference>
<evidence type="ECO:0000256" key="4">
    <source>
        <dbReference type="ARBA" id="ARBA00023136"/>
    </source>
</evidence>
<evidence type="ECO:0000313" key="6">
    <source>
        <dbReference type="EMBL" id="JAP68789.1"/>
    </source>
</evidence>
<accession>A0A131XP14</accession>
<evidence type="ECO:0000256" key="1">
    <source>
        <dbReference type="ARBA" id="ARBA00004167"/>
    </source>
</evidence>
<sequence>MTRKAARLICLLACGAALLILQSFVLQYLFRQQEKEPVQHISPIWEVIKDVIGAAEQSGFPLFVLDQNALQCFAEKPSLADRSSCSSSLREQTVVQFGSLGQFASQKEEDFTALLSKAGYRTSRLAVPNPRVLAHGLEVLIPTNYFVTLGDLTLHIVVFHERPGNFWWHAAAAETDRGDSNGTGGLWSAASAPTSELRYLRRGGAYDKVEILPLDLGGGVRTFAPARPEAFLEEQPFVECNATRARAFHDQHGRDESPEAELFRLKVHGLLAKVQRLLDHLGVPFWISSGTCLGFYRQCDVIPYTTDVDIGIFIRDYKPDMVSLFSTHDLPLTHLFGKVEDSYELSFRDRDVKLDVFFFYEEDSYVWNGGTQARTGKKFKYVFPKFQLCWTEFLDLKLRVPCETERYIEANYGASWFTPLKKWDWKASPPNVEENGAWPVEEWPQVIQLFPLPDS</sequence>
<feature type="domain" description="Ribitol-5-phosphate transferase FKTN N-terminal" evidence="5">
    <location>
        <begin position="42"/>
        <end position="267"/>
    </location>
</feature>
<dbReference type="PANTHER" id="PTHR15407:SF28">
    <property type="entry name" value="RIBITOL-5-PHOSPHATE TRANSFERASE FKTN"/>
    <property type="match status" value="1"/>
</dbReference>
<evidence type="ECO:0000256" key="2">
    <source>
        <dbReference type="ARBA" id="ARBA00022692"/>
    </source>
</evidence>
<keyword evidence="3" id="KW-1133">Transmembrane helix</keyword>
<evidence type="ECO:0000256" key="3">
    <source>
        <dbReference type="ARBA" id="ARBA00022989"/>
    </source>
</evidence>
<dbReference type="InterPro" id="IPR009644">
    <property type="entry name" value="FKTN/MNN4/W02B3.4-1"/>
</dbReference>
<dbReference type="GO" id="GO:0000139">
    <property type="term" value="C:Golgi membrane"/>
    <property type="evidence" value="ECO:0007669"/>
    <property type="project" value="TreeGrafter"/>
</dbReference>